<dbReference type="InterPro" id="IPR027417">
    <property type="entry name" value="P-loop_NTPase"/>
</dbReference>
<evidence type="ECO:0000256" key="1">
    <source>
        <dbReference type="ARBA" id="ARBA00022741"/>
    </source>
</evidence>
<proteinExistence type="predicted"/>
<feature type="compositionally biased region" description="Low complexity" evidence="6">
    <location>
        <begin position="27"/>
        <end position="41"/>
    </location>
</feature>
<dbReference type="RefSeq" id="WP_425550009.1">
    <property type="nucleotide sequence ID" value="NZ_BAABHO010000004.1"/>
</dbReference>
<dbReference type="Pfam" id="PF13538">
    <property type="entry name" value="UvrD_C_2"/>
    <property type="match status" value="1"/>
</dbReference>
<dbReference type="InterPro" id="IPR014016">
    <property type="entry name" value="UvrD-like_ATP-bd"/>
</dbReference>
<evidence type="ECO:0000256" key="2">
    <source>
        <dbReference type="ARBA" id="ARBA00022801"/>
    </source>
</evidence>
<evidence type="ECO:0000259" key="7">
    <source>
        <dbReference type="PROSITE" id="PS51198"/>
    </source>
</evidence>
<evidence type="ECO:0000256" key="4">
    <source>
        <dbReference type="ARBA" id="ARBA00022840"/>
    </source>
</evidence>
<dbReference type="InterPro" id="IPR000212">
    <property type="entry name" value="DNA_helicase_UvrD/REP"/>
</dbReference>
<dbReference type="Proteomes" id="UP001500928">
    <property type="component" value="Unassembled WGS sequence"/>
</dbReference>
<keyword evidence="9" id="KW-1185">Reference proteome</keyword>
<dbReference type="SUPFAM" id="SSF52540">
    <property type="entry name" value="P-loop containing nucleoside triphosphate hydrolases"/>
    <property type="match status" value="1"/>
</dbReference>
<evidence type="ECO:0000256" key="3">
    <source>
        <dbReference type="ARBA" id="ARBA00022806"/>
    </source>
</evidence>
<evidence type="ECO:0000313" key="9">
    <source>
        <dbReference type="Proteomes" id="UP001500928"/>
    </source>
</evidence>
<dbReference type="InterPro" id="IPR027785">
    <property type="entry name" value="UvrD-like_helicase_C"/>
</dbReference>
<dbReference type="EMBL" id="BAABHO010000004">
    <property type="protein sequence ID" value="GAA4776435.1"/>
    <property type="molecule type" value="Genomic_DNA"/>
</dbReference>
<evidence type="ECO:0000313" key="8">
    <source>
        <dbReference type="EMBL" id="GAA4776435.1"/>
    </source>
</evidence>
<protein>
    <submittedName>
        <fullName evidence="8">AAA family ATPase</fullName>
    </submittedName>
</protein>
<feature type="domain" description="UvrD-like helicase ATP-binding" evidence="7">
    <location>
        <begin position="250"/>
        <end position="676"/>
    </location>
</feature>
<feature type="binding site" evidence="5">
    <location>
        <begin position="271"/>
        <end position="278"/>
    </location>
    <ligand>
        <name>ATP</name>
        <dbReference type="ChEBI" id="CHEBI:30616"/>
    </ligand>
</feature>
<evidence type="ECO:0000256" key="5">
    <source>
        <dbReference type="PROSITE-ProRule" id="PRU00560"/>
    </source>
</evidence>
<organism evidence="8 9">
    <name type="scientific">Actinomycetospora chlora</name>
    <dbReference type="NCBI Taxonomy" id="663608"/>
    <lineage>
        <taxon>Bacteria</taxon>
        <taxon>Bacillati</taxon>
        <taxon>Actinomycetota</taxon>
        <taxon>Actinomycetes</taxon>
        <taxon>Pseudonocardiales</taxon>
        <taxon>Pseudonocardiaceae</taxon>
        <taxon>Actinomycetospora</taxon>
    </lineage>
</organism>
<name>A0ABP9AAL6_9PSEU</name>
<feature type="compositionally biased region" description="Basic residues" evidence="6">
    <location>
        <begin position="1"/>
        <end position="10"/>
    </location>
</feature>
<reference evidence="9" key="1">
    <citation type="journal article" date="2019" name="Int. J. Syst. Evol. Microbiol.">
        <title>The Global Catalogue of Microorganisms (GCM) 10K type strain sequencing project: providing services to taxonomists for standard genome sequencing and annotation.</title>
        <authorList>
            <consortium name="The Broad Institute Genomics Platform"/>
            <consortium name="The Broad Institute Genome Sequencing Center for Infectious Disease"/>
            <person name="Wu L."/>
            <person name="Ma J."/>
        </authorList>
    </citation>
    <scope>NUCLEOTIDE SEQUENCE [LARGE SCALE GENOMIC DNA]</scope>
    <source>
        <strain evidence="9">JCM 17979</strain>
    </source>
</reference>
<feature type="region of interest" description="Disordered" evidence="6">
    <location>
        <begin position="1"/>
        <end position="47"/>
    </location>
</feature>
<comment type="caution">
    <text evidence="8">The sequence shown here is derived from an EMBL/GenBank/DDBJ whole genome shotgun (WGS) entry which is preliminary data.</text>
</comment>
<keyword evidence="3 5" id="KW-0347">Helicase</keyword>
<dbReference type="PANTHER" id="PTHR11070">
    <property type="entry name" value="UVRD / RECB / PCRA DNA HELICASE FAMILY MEMBER"/>
    <property type="match status" value="1"/>
</dbReference>
<sequence length="836" mass="89656">MVVPAHRRRTVPLGKACVTRTSSSTEPAADPARSARPAALAEGDDAAADPVAAEQPYVAMLYGKLDERRTETAALLARVLREETTGTPQAVSERDAAAQMYSEQLATLSAVENGLCFGRLDLDPDRPPPPPVDGEPGPIDGLDQDVLYVGRLGLLDDEHDYEPLLIDWRAPAARPYYTATAASPDGVRRRRHIRSRSRRVTAVDDEILDLEEAARLGASVTQRTGLTGEAVLLAALSAGRTGRMGDIVATIQGEQDRVIRSSANGVVVVEGGPGTGKTAVALHRAAYLLYTHRRQLARRGVLVVGPNPTFLRYIEQVLPSLGETSVLLSTVGELYPGLAAHRHEPAAAAALKGRTEMTKVLSTAVRDRQELPRRPIRLVVDGEPVVLDRDLVAQARTRARRTRRPHNDAKRTFIREAVDQLARREVDRVGRDLDGRSNLLDRGDLADVRAGLRADPDLRAALDALWPTLTPPQLLAELYTDDRRLRAVTRGWSDSDRALLARAGGPPEDLLDGSWWSPADAVLLDEVAELLGEDDTAAREAEERKREADEAYAAGVLEILAMEEDWDPELLRPTDVVDASVLADRTREATYASAAERAADDRTWTFGHVIVDEAQELSPMAWRVLMRRCPSRSMTLVGDVAQTGARGGASSWGEVLSPYVASRWRREVLTVNYRTPAEIMAVAADVLAAIDPSATPPDSVRESGIAPTAVAVDEAALVTEAAARARAARADVVDAEGAGRVAVLAPGERVDALAAALGGGAGPGAEVDLESEVVVSEVADAKGLEFDAVVLVDPAGIVDASPRGLNDLYVALTRATRSLVVVHPDALPAVLDRLSG</sequence>
<keyword evidence="4 5" id="KW-0067">ATP-binding</keyword>
<keyword evidence="2 5" id="KW-0378">Hydrolase</keyword>
<evidence type="ECO:0000256" key="6">
    <source>
        <dbReference type="SAM" id="MobiDB-lite"/>
    </source>
</evidence>
<dbReference type="Gene3D" id="3.40.50.300">
    <property type="entry name" value="P-loop containing nucleotide triphosphate hydrolases"/>
    <property type="match status" value="3"/>
</dbReference>
<dbReference type="PANTHER" id="PTHR11070:SF45">
    <property type="entry name" value="DNA 3'-5' HELICASE"/>
    <property type="match status" value="1"/>
</dbReference>
<dbReference type="PROSITE" id="PS51198">
    <property type="entry name" value="UVRD_HELICASE_ATP_BIND"/>
    <property type="match status" value="1"/>
</dbReference>
<keyword evidence="1 5" id="KW-0547">Nucleotide-binding</keyword>
<accession>A0ABP9AAL6</accession>
<gene>
    <name evidence="8" type="ORF">GCM10023200_06390</name>
</gene>